<evidence type="ECO:0000313" key="3">
    <source>
        <dbReference type="Proteomes" id="UP000276282"/>
    </source>
</evidence>
<dbReference type="EMBL" id="RBLG01000009">
    <property type="protein sequence ID" value="RKS42524.1"/>
    <property type="molecule type" value="Genomic_DNA"/>
</dbReference>
<organism evidence="2 3">
    <name type="scientific">Gillisia mitskevichiae</name>
    <dbReference type="NCBI Taxonomy" id="270921"/>
    <lineage>
        <taxon>Bacteria</taxon>
        <taxon>Pseudomonadati</taxon>
        <taxon>Bacteroidota</taxon>
        <taxon>Flavobacteriia</taxon>
        <taxon>Flavobacteriales</taxon>
        <taxon>Flavobacteriaceae</taxon>
        <taxon>Gillisia</taxon>
    </lineage>
</organism>
<sequence>MRTLNEKDLFDILADEEREDHNNLIFVISQSTNYDLSKVSSFNRFSNCKFEGERIDFSNWSVTADSDLQPSFHFKNCELFNAIYFKDCFVQELNFSEISGTIKNLHLASMKIGFFHFQGEKKPEQQIFDEINLTINNCEIEYNIDFLNLKSKGNLLILESKIELLKIHNSTFERIDIDKNKFKNEFQFTSNVMRNSYFKNNVFQKSNFSLTDFGLDSEFSSNDFEGTALFEKLKNENRTRVKFKSCNFFKYTYFNNSKLYELNIETSKFQEIVSFQELELNSVIIDKTIFEKPAFFDDIQIHNFSKCNKRTLRNIKQQLLRADNKIDYDNFRAHELSSYKEELKIKLKRKKGYNRRKIRRDLSILKVNTFFSNNGTDWVRALKRTIFVAVFFYSILYIIYNSSRQFDLSGYNEYLTGLFRYFLLTDFHNPFVVDKVYFLSIWQWIPFVIGKIFIAIGIYEILVSFRKFRK</sequence>
<reference evidence="2 3" key="1">
    <citation type="submission" date="2018-10" db="EMBL/GenBank/DDBJ databases">
        <title>Genomic Encyclopedia of Archaeal and Bacterial Type Strains, Phase II (KMG-II): from individual species to whole genera.</title>
        <authorList>
            <person name="Goeker M."/>
        </authorList>
    </citation>
    <scope>NUCLEOTIDE SEQUENCE [LARGE SCALE GENOMIC DNA]</scope>
    <source>
        <strain evidence="2 3">DSM 19839</strain>
    </source>
</reference>
<keyword evidence="1" id="KW-1133">Transmembrane helix</keyword>
<accession>A0A495NVU1</accession>
<proteinExistence type="predicted"/>
<evidence type="ECO:0000313" key="2">
    <source>
        <dbReference type="EMBL" id="RKS42524.1"/>
    </source>
</evidence>
<feature type="transmembrane region" description="Helical" evidence="1">
    <location>
        <begin position="381"/>
        <end position="400"/>
    </location>
</feature>
<dbReference type="RefSeq" id="WP_121347057.1">
    <property type="nucleotide sequence ID" value="NZ_RBLG01000009.1"/>
</dbReference>
<evidence type="ECO:0000256" key="1">
    <source>
        <dbReference type="SAM" id="Phobius"/>
    </source>
</evidence>
<name>A0A495NVU1_9FLAO</name>
<protein>
    <recommendedName>
        <fullName evidence="4">Pentapeptide repeat protein</fullName>
    </recommendedName>
</protein>
<dbReference type="Proteomes" id="UP000276282">
    <property type="component" value="Unassembled WGS sequence"/>
</dbReference>
<gene>
    <name evidence="2" type="ORF">BC962_3249</name>
</gene>
<dbReference type="AlphaFoldDB" id="A0A495NVU1"/>
<evidence type="ECO:0008006" key="4">
    <source>
        <dbReference type="Google" id="ProtNLM"/>
    </source>
</evidence>
<comment type="caution">
    <text evidence="2">The sequence shown here is derived from an EMBL/GenBank/DDBJ whole genome shotgun (WGS) entry which is preliminary data.</text>
</comment>
<keyword evidence="1" id="KW-0472">Membrane</keyword>
<feature type="transmembrane region" description="Helical" evidence="1">
    <location>
        <begin position="441"/>
        <end position="462"/>
    </location>
</feature>
<dbReference type="OrthoDB" id="1122808at2"/>
<keyword evidence="1" id="KW-0812">Transmembrane</keyword>
<keyword evidence="3" id="KW-1185">Reference proteome</keyword>